<dbReference type="RefSeq" id="WP_160692704.1">
    <property type="nucleotide sequence ID" value="NZ_CP047897.1"/>
</dbReference>
<dbReference type="AlphaFoldDB" id="A0A6P1P115"/>
<accession>A0A6P1P115</accession>
<evidence type="ECO:0000256" key="1">
    <source>
        <dbReference type="SAM" id="MobiDB-lite"/>
    </source>
</evidence>
<evidence type="ECO:0000313" key="4">
    <source>
        <dbReference type="Proteomes" id="UP000464214"/>
    </source>
</evidence>
<feature type="compositionally biased region" description="Polar residues" evidence="1">
    <location>
        <begin position="101"/>
        <end position="110"/>
    </location>
</feature>
<feature type="chain" id="PRO_5027060235" evidence="2">
    <location>
        <begin position="23"/>
        <end position="146"/>
    </location>
</feature>
<evidence type="ECO:0000256" key="2">
    <source>
        <dbReference type="SAM" id="SignalP"/>
    </source>
</evidence>
<feature type="signal peptide" evidence="2">
    <location>
        <begin position="1"/>
        <end position="22"/>
    </location>
</feature>
<organism evidence="3 4">
    <name type="scientific">Nibribacter ruber</name>
    <dbReference type="NCBI Taxonomy" id="2698458"/>
    <lineage>
        <taxon>Bacteria</taxon>
        <taxon>Pseudomonadati</taxon>
        <taxon>Bacteroidota</taxon>
        <taxon>Cytophagia</taxon>
        <taxon>Cytophagales</taxon>
        <taxon>Hymenobacteraceae</taxon>
        <taxon>Nibribacter</taxon>
    </lineage>
</organism>
<proteinExistence type="predicted"/>
<feature type="region of interest" description="Disordered" evidence="1">
    <location>
        <begin position="93"/>
        <end position="146"/>
    </location>
</feature>
<keyword evidence="2" id="KW-0732">Signal</keyword>
<sequence length="146" mass="16418">MRNLTRQITLVFCLLLATSTFTQTFAQSSKKKSKARKEMRRKGPDGRLRGQAPDGNGDRKMLLDREKAIAQAKANGGAYNGPRLAIAKNTYDKGKGGFSQGKYQNKTNYAKTKKPKGSKKVIDQANPNGKLYKKGQKKRKKRFLFF</sequence>
<feature type="compositionally biased region" description="Basic residues" evidence="1">
    <location>
        <begin position="29"/>
        <end position="40"/>
    </location>
</feature>
<feature type="compositionally biased region" description="Basic residues" evidence="1">
    <location>
        <begin position="131"/>
        <end position="146"/>
    </location>
</feature>
<reference evidence="3 4" key="1">
    <citation type="submission" date="2020-01" db="EMBL/GenBank/DDBJ databases">
        <authorList>
            <person name="Kim M."/>
        </authorList>
    </citation>
    <scope>NUCLEOTIDE SEQUENCE [LARGE SCALE GENOMIC DNA]</scope>
    <source>
        <strain evidence="3 4">BT10</strain>
    </source>
</reference>
<name>A0A6P1P115_9BACT</name>
<keyword evidence="4" id="KW-1185">Reference proteome</keyword>
<feature type="region of interest" description="Disordered" evidence="1">
    <location>
        <begin position="25"/>
        <end position="59"/>
    </location>
</feature>
<protein>
    <submittedName>
        <fullName evidence="3">Uncharacterized protein</fullName>
    </submittedName>
</protein>
<gene>
    <name evidence="3" type="ORF">GU926_13410</name>
</gene>
<dbReference type="Proteomes" id="UP000464214">
    <property type="component" value="Chromosome"/>
</dbReference>
<dbReference type="KEGG" id="nib:GU926_13410"/>
<dbReference type="EMBL" id="CP047897">
    <property type="protein sequence ID" value="QHL88375.1"/>
    <property type="molecule type" value="Genomic_DNA"/>
</dbReference>
<evidence type="ECO:0000313" key="3">
    <source>
        <dbReference type="EMBL" id="QHL88375.1"/>
    </source>
</evidence>